<sequence length="54" mass="6111">MSEPQFHDLDGLDGAVARLAQEPIPVDESAFEHETKLLEHMHERLLEALQDEDG</sequence>
<accession>D6Z7U5</accession>
<dbReference type="OrthoDB" id="9891049at2"/>
<reference evidence="1 2" key="1">
    <citation type="journal article" date="2010" name="Stand. Genomic Sci.">
        <title>Complete genome sequence of Segniliparus rotundus type strain (CDC 1076).</title>
        <authorList>
            <person name="Sikorski J."/>
            <person name="Lapidus A."/>
            <person name="Copeland A."/>
            <person name="Misra M."/>
            <person name="Glavina Del Rio T."/>
            <person name="Nolan M."/>
            <person name="Lucas S."/>
            <person name="Chen F."/>
            <person name="Tice H."/>
            <person name="Cheng J.F."/>
            <person name="Jando M."/>
            <person name="Schneider S."/>
            <person name="Bruce D."/>
            <person name="Goodwin L."/>
            <person name="Pitluck S."/>
            <person name="Liolios K."/>
            <person name="Mikhailova N."/>
            <person name="Pati A."/>
            <person name="Ivanova N."/>
            <person name="Mavromatis K."/>
            <person name="Chen A."/>
            <person name="Palaniappan K."/>
            <person name="Chertkov O."/>
            <person name="Land M."/>
            <person name="Hauser L."/>
            <person name="Chang Y.J."/>
            <person name="Jeffries C.D."/>
            <person name="Brettin T."/>
            <person name="Detter J.C."/>
            <person name="Han C."/>
            <person name="Rohde M."/>
            <person name="Goker M."/>
            <person name="Bristow J."/>
            <person name="Eisen J.A."/>
            <person name="Markowitz V."/>
            <person name="Hugenholtz P."/>
            <person name="Kyrpides N.C."/>
            <person name="Klenk H.P."/>
        </authorList>
    </citation>
    <scope>NUCLEOTIDE SEQUENCE [LARGE SCALE GENOMIC DNA]</scope>
    <source>
        <strain evidence="2">ATCC BAA-972 / CDC 1076 / CIP 108378 / DSM 44985 / JCM 13578</strain>
    </source>
</reference>
<dbReference type="Proteomes" id="UP000002247">
    <property type="component" value="Chromosome"/>
</dbReference>
<gene>
    <name evidence="1" type="ordered locus">Srot_1563</name>
</gene>
<dbReference type="EMBL" id="CP001958">
    <property type="protein sequence ID" value="ADG98025.1"/>
    <property type="molecule type" value="Genomic_DNA"/>
</dbReference>
<evidence type="ECO:0000313" key="1">
    <source>
        <dbReference type="EMBL" id="ADG98025.1"/>
    </source>
</evidence>
<protein>
    <submittedName>
        <fullName evidence="1">Putative phosphoketolase</fullName>
    </submittedName>
</protein>
<evidence type="ECO:0000313" key="2">
    <source>
        <dbReference type="Proteomes" id="UP000002247"/>
    </source>
</evidence>
<organism evidence="1 2">
    <name type="scientific">Segniliparus rotundus (strain ATCC BAA-972 / CDC 1076 / CIP 108378 / DSM 44985 / JCM 13578)</name>
    <dbReference type="NCBI Taxonomy" id="640132"/>
    <lineage>
        <taxon>Bacteria</taxon>
        <taxon>Bacillati</taxon>
        <taxon>Actinomycetota</taxon>
        <taxon>Actinomycetes</taxon>
        <taxon>Mycobacteriales</taxon>
        <taxon>Segniliparaceae</taxon>
        <taxon>Segniliparus</taxon>
    </lineage>
</organism>
<name>D6Z7U5_SEGRD</name>
<proteinExistence type="predicted"/>
<keyword evidence="2" id="KW-1185">Reference proteome</keyword>
<dbReference type="STRING" id="640132.Srot_1563"/>
<dbReference type="AlphaFoldDB" id="D6Z7U5"/>
<dbReference type="KEGG" id="srt:Srot_1563"/>
<dbReference type="RefSeq" id="WP_013138478.1">
    <property type="nucleotide sequence ID" value="NC_014168.1"/>
</dbReference>
<dbReference type="HOGENOM" id="CLU_3047895_0_0_11"/>